<name>A0A3Q9C7E8_9ACTN</name>
<dbReference type="Proteomes" id="UP000280197">
    <property type="component" value="Chromosome"/>
</dbReference>
<accession>A0A3Q9C7E8</accession>
<evidence type="ECO:0000313" key="1">
    <source>
        <dbReference type="EMBL" id="AZP22591.1"/>
    </source>
</evidence>
<evidence type="ECO:0000313" key="2">
    <source>
        <dbReference type="Proteomes" id="UP000280197"/>
    </source>
</evidence>
<protein>
    <submittedName>
        <fullName evidence="1">Uncharacterized protein</fullName>
    </submittedName>
</protein>
<dbReference type="EMBL" id="CP034463">
    <property type="protein sequence ID" value="AZP22591.1"/>
    <property type="molecule type" value="Genomic_DNA"/>
</dbReference>
<dbReference type="RefSeq" id="WP_126276393.1">
    <property type="nucleotide sequence ID" value="NZ_CP034463.1"/>
</dbReference>
<reference evidence="1 2" key="1">
    <citation type="submission" date="2018-12" db="EMBL/GenBank/DDBJ databases">
        <authorList>
            <person name="Li K."/>
        </authorList>
    </citation>
    <scope>NUCLEOTIDE SEQUENCE [LARGE SCALE GENOMIC DNA]</scope>
    <source>
        <strain evidence="2">CR22</strain>
    </source>
</reference>
<dbReference type="AlphaFoldDB" id="A0A3Q9C7E8"/>
<gene>
    <name evidence="1" type="ORF">EJC51_44940</name>
</gene>
<dbReference type="KEGG" id="saqu:EJC51_44940"/>
<organism evidence="1 2">
    <name type="scientific">Streptomyces aquilus</name>
    <dbReference type="NCBI Taxonomy" id="2548456"/>
    <lineage>
        <taxon>Bacteria</taxon>
        <taxon>Bacillati</taxon>
        <taxon>Actinomycetota</taxon>
        <taxon>Actinomycetes</taxon>
        <taxon>Kitasatosporales</taxon>
        <taxon>Streptomycetaceae</taxon>
        <taxon>Streptomyces</taxon>
    </lineage>
</organism>
<keyword evidence="2" id="KW-1185">Reference proteome</keyword>
<sequence length="64" mass="6860">MRRGRGIDWRAVAGVGGEHVDTQRGECTTVGTEGHGFLRCAYLNPAEFALDFPARSPPDPADAC</sequence>
<proteinExistence type="predicted"/>